<dbReference type="SUPFAM" id="SSF46785">
    <property type="entry name" value="Winged helix' DNA-binding domain"/>
    <property type="match status" value="1"/>
</dbReference>
<evidence type="ECO:0000256" key="3">
    <source>
        <dbReference type="ARBA" id="ARBA00023125"/>
    </source>
</evidence>
<protein>
    <submittedName>
        <fullName evidence="6">LysR family transcriptional regulator</fullName>
    </submittedName>
</protein>
<keyword evidence="7" id="KW-1185">Reference proteome</keyword>
<feature type="domain" description="HTH lysR-type" evidence="5">
    <location>
        <begin position="9"/>
        <end position="66"/>
    </location>
</feature>
<dbReference type="PRINTS" id="PR00039">
    <property type="entry name" value="HTHLYSR"/>
</dbReference>
<dbReference type="InterPro" id="IPR005119">
    <property type="entry name" value="LysR_subst-bd"/>
</dbReference>
<keyword evidence="4" id="KW-0804">Transcription</keyword>
<keyword evidence="2" id="KW-0805">Transcription regulation</keyword>
<dbReference type="CDD" id="cd05466">
    <property type="entry name" value="PBP2_LTTR_substrate"/>
    <property type="match status" value="1"/>
</dbReference>
<dbReference type="RefSeq" id="WP_265265516.1">
    <property type="nucleotide sequence ID" value="NZ_JAIHOM010000082.1"/>
</dbReference>
<accession>A0ABT3L822</accession>
<comment type="similarity">
    <text evidence="1">Belongs to the LysR transcriptional regulatory family.</text>
</comment>
<dbReference type="Gene3D" id="3.40.190.290">
    <property type="match status" value="1"/>
</dbReference>
<dbReference type="SUPFAM" id="SSF53850">
    <property type="entry name" value="Periplasmic binding protein-like II"/>
    <property type="match status" value="1"/>
</dbReference>
<gene>
    <name evidence="6" type="ORF">K4A83_15445</name>
</gene>
<evidence type="ECO:0000313" key="6">
    <source>
        <dbReference type="EMBL" id="MCW6037656.1"/>
    </source>
</evidence>
<comment type="caution">
    <text evidence="6">The sequence shown here is derived from an EMBL/GenBank/DDBJ whole genome shotgun (WGS) entry which is preliminary data.</text>
</comment>
<dbReference type="Pfam" id="PF03466">
    <property type="entry name" value="LysR_substrate"/>
    <property type="match status" value="1"/>
</dbReference>
<dbReference type="InterPro" id="IPR050950">
    <property type="entry name" value="HTH-type_LysR_regulators"/>
</dbReference>
<dbReference type="InterPro" id="IPR036390">
    <property type="entry name" value="WH_DNA-bd_sf"/>
</dbReference>
<dbReference type="Proteomes" id="UP001526426">
    <property type="component" value="Unassembled WGS sequence"/>
</dbReference>
<name>A0ABT3L822_9CYAN</name>
<dbReference type="PANTHER" id="PTHR30419:SF8">
    <property type="entry name" value="NITROGEN ASSIMILATION TRANSCRIPTIONAL ACTIVATOR-RELATED"/>
    <property type="match status" value="1"/>
</dbReference>
<dbReference type="EMBL" id="JAIHOM010000082">
    <property type="protein sequence ID" value="MCW6037656.1"/>
    <property type="molecule type" value="Genomic_DNA"/>
</dbReference>
<evidence type="ECO:0000256" key="2">
    <source>
        <dbReference type="ARBA" id="ARBA00023015"/>
    </source>
</evidence>
<evidence type="ECO:0000313" key="7">
    <source>
        <dbReference type="Proteomes" id="UP001526426"/>
    </source>
</evidence>
<proteinExistence type="inferred from homology"/>
<reference evidence="6 7" key="1">
    <citation type="submission" date="2021-08" db="EMBL/GenBank/DDBJ databases">
        <title>Draft genome sequence of Spirulina subsalsa with high tolerance to salinity and hype-accumulation of phycocyanin.</title>
        <authorList>
            <person name="Pei H."/>
            <person name="Jiang L."/>
        </authorList>
    </citation>
    <scope>NUCLEOTIDE SEQUENCE [LARGE SCALE GENOMIC DNA]</scope>
    <source>
        <strain evidence="6 7">FACHB-351</strain>
    </source>
</reference>
<dbReference type="InterPro" id="IPR036388">
    <property type="entry name" value="WH-like_DNA-bd_sf"/>
</dbReference>
<organism evidence="6 7">
    <name type="scientific">Spirulina subsalsa FACHB-351</name>
    <dbReference type="NCBI Taxonomy" id="234711"/>
    <lineage>
        <taxon>Bacteria</taxon>
        <taxon>Bacillati</taxon>
        <taxon>Cyanobacteriota</taxon>
        <taxon>Cyanophyceae</taxon>
        <taxon>Spirulinales</taxon>
        <taxon>Spirulinaceae</taxon>
        <taxon>Spirulina</taxon>
    </lineage>
</organism>
<keyword evidence="3" id="KW-0238">DNA-binding</keyword>
<dbReference type="Gene3D" id="1.10.10.10">
    <property type="entry name" value="Winged helix-like DNA-binding domain superfamily/Winged helix DNA-binding domain"/>
    <property type="match status" value="1"/>
</dbReference>
<dbReference type="InterPro" id="IPR000847">
    <property type="entry name" value="LysR_HTH_N"/>
</dbReference>
<evidence type="ECO:0000259" key="5">
    <source>
        <dbReference type="PROSITE" id="PS50931"/>
    </source>
</evidence>
<evidence type="ECO:0000256" key="1">
    <source>
        <dbReference type="ARBA" id="ARBA00009437"/>
    </source>
</evidence>
<dbReference type="Pfam" id="PF00126">
    <property type="entry name" value="HTH_1"/>
    <property type="match status" value="1"/>
</dbReference>
<dbReference type="PROSITE" id="PS50931">
    <property type="entry name" value="HTH_LYSR"/>
    <property type="match status" value="1"/>
</dbReference>
<sequence length="304" mass="33389">MQKINPYNLKISQLRALVTVAEEGNFSAAALRLELSQSTISHAIANLEEELGVQLLKRGRHGAQLTPIGYNILQQARQVLDLLDSIANEANHAKGLEGGEVKIAAFRSVATNILPSAIARLHSHYPQITLTIYEFDAQQDIEKLLRRQEVDIAIGDVIRGDDIESWELLEDDYIILLPPHAAPQNSQIDWEELARYPLIVSASGSCCLRTGQCIEQSPIPLTIAYRIREDSTMISMVQQGLGAAILPRLAAAPIPSGLQVCRLPYYLSRTLGPSILKNALHSPAVFAFLDALRNTGQFREALAG</sequence>
<evidence type="ECO:0000256" key="4">
    <source>
        <dbReference type="ARBA" id="ARBA00023163"/>
    </source>
</evidence>
<dbReference type="PANTHER" id="PTHR30419">
    <property type="entry name" value="HTH-TYPE TRANSCRIPTIONAL REGULATOR YBHD"/>
    <property type="match status" value="1"/>
</dbReference>